<evidence type="ECO:0000256" key="1">
    <source>
        <dbReference type="SAM" id="MobiDB-lite"/>
    </source>
</evidence>
<evidence type="ECO:0000313" key="2">
    <source>
        <dbReference type="EMBL" id="WHY31660.1"/>
    </source>
</evidence>
<dbReference type="Proteomes" id="UP001178303">
    <property type="component" value="Chromosome"/>
</dbReference>
<organism evidence="2 3">
    <name type="scientific">Bacillus wiedmannii</name>
    <dbReference type="NCBI Taxonomy" id="1890302"/>
    <lineage>
        <taxon>Bacteria</taxon>
        <taxon>Bacillati</taxon>
        <taxon>Bacillota</taxon>
        <taxon>Bacilli</taxon>
        <taxon>Bacillales</taxon>
        <taxon>Bacillaceae</taxon>
        <taxon>Bacillus</taxon>
        <taxon>Bacillus cereus group</taxon>
    </lineage>
</organism>
<sequence>MATNFKKPLPIWKAQGTEPPQTLQDTGWKVSQKPPATYFDWFFNRTYEALKELQETATSGNTLGNTAELTTTEKTTIVKAINEINEILKVNSSPHRDAINVAIKDVGGMFTADDVEGVFQEVGTKLKETATKLADTDKKLKAHVEPLSKIRSDEDDRGIYRVLEWKTKSGKLRRKSILSDADADGIYRKQTVTEYKEDGVTVETTEVYTLIPGLNGNVKDEVLQ</sequence>
<reference evidence="2" key="1">
    <citation type="submission" date="2023-05" db="EMBL/GenBank/DDBJ databases">
        <title>Comparative genomics of Bacillaceae isolates and their secondary metabolite potential.</title>
        <authorList>
            <person name="Song L."/>
            <person name="Nielsen L.J."/>
            <person name="Mohite O."/>
            <person name="Xu X."/>
            <person name="Weber T."/>
            <person name="Kovacs A.T."/>
        </authorList>
    </citation>
    <scope>NUCLEOTIDE SEQUENCE</scope>
    <source>
        <strain evidence="2">LN15</strain>
    </source>
</reference>
<proteinExistence type="predicted"/>
<dbReference type="EMBL" id="CP126099">
    <property type="protein sequence ID" value="WHY31660.1"/>
    <property type="molecule type" value="Genomic_DNA"/>
</dbReference>
<name>A0AA95RY11_9BACI</name>
<evidence type="ECO:0000313" key="3">
    <source>
        <dbReference type="Proteomes" id="UP001178303"/>
    </source>
</evidence>
<protein>
    <submittedName>
        <fullName evidence="2">Uncharacterized protein</fullName>
    </submittedName>
</protein>
<feature type="region of interest" description="Disordered" evidence="1">
    <location>
        <begin position="1"/>
        <end position="28"/>
    </location>
</feature>
<gene>
    <name evidence="2" type="ORF">QNH45_13110</name>
</gene>
<dbReference type="AlphaFoldDB" id="A0AA95RY11"/>
<accession>A0AA95RY11</accession>
<dbReference type="RefSeq" id="WP_283886089.1">
    <property type="nucleotide sequence ID" value="NZ_CP126099.1"/>
</dbReference>